<reference evidence="2 3" key="1">
    <citation type="journal article" date="2019" name="Sci. Rep.">
        <title>A high-quality genome of Eragrostis curvula grass provides insights into Poaceae evolution and supports new strategies to enhance forage quality.</title>
        <authorList>
            <person name="Carballo J."/>
            <person name="Santos B.A.C.M."/>
            <person name="Zappacosta D."/>
            <person name="Garbus I."/>
            <person name="Selva J.P."/>
            <person name="Gallo C.A."/>
            <person name="Diaz A."/>
            <person name="Albertini E."/>
            <person name="Caccamo M."/>
            <person name="Echenique V."/>
        </authorList>
    </citation>
    <scope>NUCLEOTIDE SEQUENCE [LARGE SCALE GENOMIC DNA]</scope>
    <source>
        <strain evidence="3">cv. Victoria</strain>
        <tissue evidence="2">Leaf</tissue>
    </source>
</reference>
<comment type="caution">
    <text evidence="2">The sequence shown here is derived from an EMBL/GenBank/DDBJ whole genome shotgun (WGS) entry which is preliminary data.</text>
</comment>
<gene>
    <name evidence="2" type="ORF">EJB05_35267</name>
</gene>
<dbReference type="PANTHER" id="PTHR34567:SF3">
    <property type="entry name" value="FK506-BINDING-LIKE PROTEIN"/>
    <property type="match status" value="1"/>
</dbReference>
<keyword evidence="3" id="KW-1185">Reference proteome</keyword>
<sequence>MHPASSPRLYDYIYAHAADSRSRDSQQACSQRADRDMASLISHRSTVRSKSTQQPVSARPWSARRPPRCAPVRRSVARWEKEFCEANGVPWKKVTDPCAGLNAEGPGGRVACWDDSGAVQALLAAKKRYWAEINGGVIGHAVPPLPDPDMYIDVVVDDEDGGGEEEEEKGRYADAVEKEYAAAVRDMERAGEEGRRMRAAARRDDFVPVPTGWDL</sequence>
<feature type="region of interest" description="Disordered" evidence="1">
    <location>
        <begin position="20"/>
        <end position="67"/>
    </location>
</feature>
<dbReference type="AlphaFoldDB" id="A0A5J9U661"/>
<name>A0A5J9U661_9POAL</name>
<dbReference type="Gramene" id="TVU19133">
    <property type="protein sequence ID" value="TVU19133"/>
    <property type="gene ID" value="EJB05_35267"/>
</dbReference>
<dbReference type="EMBL" id="RWGY01000029">
    <property type="protein sequence ID" value="TVU19133.1"/>
    <property type="molecule type" value="Genomic_DNA"/>
</dbReference>
<evidence type="ECO:0000313" key="2">
    <source>
        <dbReference type="EMBL" id="TVU19133.1"/>
    </source>
</evidence>
<dbReference type="Proteomes" id="UP000324897">
    <property type="component" value="Chromosome 7"/>
</dbReference>
<dbReference type="OrthoDB" id="1899291at2759"/>
<accession>A0A5J9U661</accession>
<feature type="compositionally biased region" description="Low complexity" evidence="1">
    <location>
        <begin position="58"/>
        <end position="67"/>
    </location>
</feature>
<feature type="compositionally biased region" description="Polar residues" evidence="1">
    <location>
        <begin position="42"/>
        <end position="56"/>
    </location>
</feature>
<evidence type="ECO:0000313" key="3">
    <source>
        <dbReference type="Proteomes" id="UP000324897"/>
    </source>
</evidence>
<proteinExistence type="predicted"/>
<organism evidence="2 3">
    <name type="scientific">Eragrostis curvula</name>
    <name type="common">weeping love grass</name>
    <dbReference type="NCBI Taxonomy" id="38414"/>
    <lineage>
        <taxon>Eukaryota</taxon>
        <taxon>Viridiplantae</taxon>
        <taxon>Streptophyta</taxon>
        <taxon>Embryophyta</taxon>
        <taxon>Tracheophyta</taxon>
        <taxon>Spermatophyta</taxon>
        <taxon>Magnoliopsida</taxon>
        <taxon>Liliopsida</taxon>
        <taxon>Poales</taxon>
        <taxon>Poaceae</taxon>
        <taxon>PACMAD clade</taxon>
        <taxon>Chloridoideae</taxon>
        <taxon>Eragrostideae</taxon>
        <taxon>Eragrostidinae</taxon>
        <taxon>Eragrostis</taxon>
    </lineage>
</organism>
<evidence type="ECO:0000256" key="1">
    <source>
        <dbReference type="SAM" id="MobiDB-lite"/>
    </source>
</evidence>
<dbReference type="PANTHER" id="PTHR34567">
    <property type="entry name" value="FK506-BINDING-LIKE PROTEIN"/>
    <property type="match status" value="1"/>
</dbReference>
<protein>
    <submittedName>
        <fullName evidence="2">Uncharacterized protein</fullName>
    </submittedName>
</protein>
<feature type="non-terminal residue" evidence="2">
    <location>
        <position position="1"/>
    </location>
</feature>